<organism evidence="3 4">
    <name type="scientific">Colletotrichum fructicola (strain Nara gc5)</name>
    <name type="common">Anthracnose fungus</name>
    <name type="synonym">Colletotrichum gloeosporioides (strain Nara gc5)</name>
    <dbReference type="NCBI Taxonomy" id="1213859"/>
    <lineage>
        <taxon>Eukaryota</taxon>
        <taxon>Fungi</taxon>
        <taxon>Dikarya</taxon>
        <taxon>Ascomycota</taxon>
        <taxon>Pezizomycotina</taxon>
        <taxon>Sordariomycetes</taxon>
        <taxon>Hypocreomycetidae</taxon>
        <taxon>Glomerellales</taxon>
        <taxon>Glomerellaceae</taxon>
        <taxon>Colletotrichum</taxon>
        <taxon>Colletotrichum gloeosporioides species complex</taxon>
    </lineage>
</organism>
<dbReference type="PANTHER" id="PTHR23389">
    <property type="entry name" value="CHROMOSOME TRANSMISSION FIDELITY FACTOR 18"/>
    <property type="match status" value="1"/>
</dbReference>
<reference evidence="3 4" key="1">
    <citation type="submission" date="2012-08" db="EMBL/GenBank/DDBJ databases">
        <authorList>
            <person name="Gan P.H.P."/>
            <person name="Ikeda K."/>
            <person name="Irieda H."/>
            <person name="Narusaka M."/>
            <person name="O'Connell R.J."/>
            <person name="Narusaka Y."/>
            <person name="Takano Y."/>
            <person name="Kubo Y."/>
            <person name="Shirasu K."/>
        </authorList>
    </citation>
    <scope>NUCLEOTIDE SEQUENCE [LARGE SCALE GENOMIC DNA]</scope>
    <source>
        <strain evidence="3 4">Nara gc5</strain>
    </source>
</reference>
<feature type="compositionally biased region" description="Polar residues" evidence="1">
    <location>
        <begin position="609"/>
        <end position="618"/>
    </location>
</feature>
<dbReference type="InterPro" id="IPR003959">
    <property type="entry name" value="ATPase_AAA_core"/>
</dbReference>
<feature type="compositionally biased region" description="Low complexity" evidence="1">
    <location>
        <begin position="275"/>
        <end position="291"/>
    </location>
</feature>
<gene>
    <name evidence="3" type="primary">ATAD5</name>
    <name evidence="3" type="ORF">CGGC5_v002079</name>
</gene>
<name>A0A7J6JLX0_COLFN</name>
<feature type="compositionally biased region" description="Basic and acidic residues" evidence="1">
    <location>
        <begin position="746"/>
        <end position="764"/>
    </location>
</feature>
<feature type="compositionally biased region" description="Basic residues" evidence="1">
    <location>
        <begin position="168"/>
        <end position="178"/>
    </location>
</feature>
<evidence type="ECO:0000256" key="1">
    <source>
        <dbReference type="SAM" id="MobiDB-lite"/>
    </source>
</evidence>
<dbReference type="Proteomes" id="UP000011096">
    <property type="component" value="Unassembled WGS sequence"/>
</dbReference>
<dbReference type="InterPro" id="IPR003593">
    <property type="entry name" value="AAA+_ATPase"/>
</dbReference>
<feature type="compositionally biased region" description="Polar residues" evidence="1">
    <location>
        <begin position="231"/>
        <end position="252"/>
    </location>
</feature>
<feature type="region of interest" description="Disordered" evidence="1">
    <location>
        <begin position="1272"/>
        <end position="1306"/>
    </location>
</feature>
<feature type="region of interest" description="Disordered" evidence="1">
    <location>
        <begin position="1"/>
        <end position="35"/>
    </location>
</feature>
<feature type="compositionally biased region" description="Basic residues" evidence="1">
    <location>
        <begin position="123"/>
        <end position="132"/>
    </location>
</feature>
<dbReference type="GO" id="GO:0005634">
    <property type="term" value="C:nucleus"/>
    <property type="evidence" value="ECO:0007669"/>
    <property type="project" value="TreeGrafter"/>
</dbReference>
<feature type="domain" description="AAA+ ATPase" evidence="2">
    <location>
        <begin position="685"/>
        <end position="884"/>
    </location>
</feature>
<keyword evidence="4" id="KW-1185">Reference proteome</keyword>
<evidence type="ECO:0000313" key="3">
    <source>
        <dbReference type="EMBL" id="KAF4491579.1"/>
    </source>
</evidence>
<dbReference type="SUPFAM" id="SSF52540">
    <property type="entry name" value="P-loop containing nucleoside triphosphate hydrolases"/>
    <property type="match status" value="1"/>
</dbReference>
<feature type="compositionally biased region" description="Polar residues" evidence="1">
    <location>
        <begin position="184"/>
        <end position="195"/>
    </location>
</feature>
<dbReference type="GeneID" id="43613209"/>
<dbReference type="GO" id="GO:0005524">
    <property type="term" value="F:ATP binding"/>
    <property type="evidence" value="ECO:0007669"/>
    <property type="project" value="InterPro"/>
</dbReference>
<sequence length="1306" mass="141821">MAVALHAAAPGDSPNAIHATGDAPVSTTPSLTPPQLPAYDSTLQSHEELVFAQNSLARRLKHSASSHLMGTLLVANMAPEGLDGSNQKLHPFFVAGKSNDLPTPEANAVDQPPNANEQTPIKKPGRPKKQRHALQQPSSDIEPHSSDIDEDGPDRKRQKTGSAGPGSGKKRGRPRKKASVPANDITSHFSQNNGVPPTALANEVPRTPPPEPVIAQEVSVLLPKAPPINPEASSTVAAGSALPSTNQDQSKPTKVLKFNPKTGTIGSPPKPKPAPAESSKGAKSSKSPAKPTRIITIRYGHDTETRARIGPKIQQILDSPSPKKVSPKSKTTPKKPRAKATKLEQDKTKSGTTHPMFLGKAKNAAKSDASPAPAPKPPRQTIFSSTPCSPKKQRAVPMTGKIPQFGMRSLGLKVPGSCHPAWPAQEMAHVRGLTTEEEQLSAAVQQLQVSDRKSKGQNTNILPGESVIDMLVKSLDTLGIMKSLQDTTDDYQPPPPELRLPGKHFESGRKLRSRIKPELRTCLPLRSQNDESDDEVLTASTRKPHPAVARLYNSLETNLSAYDRSLCEELTWAQKYAPILAEEVLQSGKEGVLLKEWLQTLRVQSVNTGAATADQKSSGAKPGSATKKKRKRNKLDNFIVSDGDETEFLPSVSDDDEDDWLPTHSQGGPKKTVVRRDIGKDLSRLTNAVVLSGPHGSGKTAAVYAVAKELGFEIFEINASSRRNGKDVMEKVGDMTQNHLVQQNRQGKDDSKAVDDETSKDIESGKQNTMLSFFKPKAATKPESKPQAEPKPEQKTEQPVEAPKTTKAKTQNQKQSLILLEEVDVLYEEDKQFWATIMNLIVQSKRPFVMTCNDENLVPFHNFVLYGIFRFTPPPEDLAVDVLLLIAANEGHALKRAAVSALYEAKGHDLRASLMELNYWCQLGVGDRRGGFDWFYPRWPKGCDKDENGDVVRVVSEGTYLEGMGWISRDPAVTGSSLASEEELMTQCWQGLGLDLGNWHDSLDMASWAESVHTSSAGDRAAALDVFCDFSEAMCAADLCSGGDFGLRLQESLDPTQPDISSKSRDDFVVGRRLLEAPPLTTFTYTATAISNSLKSAARQTLQAAPSKAESAVSMDHIGEGKAIQQMRRSFNKPTKDTAVSRYDMSLAFDPIAASEKALASMSNSLEPSVFDRTMRMITLEVAPYVRSIIGYDHRSMQERQQRSSLVSEGGRPGKRMRSTRSALSAQEGVARGSTRRESYFSAELSTPLVMRTGGEGWQAAVDMEMRLMPRLPSVAPSDTSNETAAPVSSAEVPVPNAEVPTLSAE</sequence>
<dbReference type="EMBL" id="ANPB02000001">
    <property type="protein sequence ID" value="KAF4491579.1"/>
    <property type="molecule type" value="Genomic_DNA"/>
</dbReference>
<dbReference type="OrthoDB" id="9996895at2759"/>
<dbReference type="InterPro" id="IPR027417">
    <property type="entry name" value="P-loop_NTPase"/>
</dbReference>
<feature type="compositionally biased region" description="Basic residues" evidence="1">
    <location>
        <begin position="325"/>
        <end position="340"/>
    </location>
</feature>
<dbReference type="Pfam" id="PF00004">
    <property type="entry name" value="AAA"/>
    <property type="match status" value="1"/>
</dbReference>
<dbReference type="RefSeq" id="XP_066009779.1">
    <property type="nucleotide sequence ID" value="XM_066150920.1"/>
</dbReference>
<dbReference type="GO" id="GO:0003677">
    <property type="term" value="F:DNA binding"/>
    <property type="evidence" value="ECO:0007669"/>
    <property type="project" value="TreeGrafter"/>
</dbReference>
<accession>A0A7J6JLX0</accession>
<feature type="region of interest" description="Disordered" evidence="1">
    <location>
        <begin position="609"/>
        <end position="672"/>
    </location>
</feature>
<feature type="region of interest" description="Disordered" evidence="1">
    <location>
        <begin position="1196"/>
        <end position="1238"/>
    </location>
</feature>
<comment type="caution">
    <text evidence="3">The sequence shown here is derived from an EMBL/GenBank/DDBJ whole genome shotgun (WGS) entry which is preliminary data.</text>
</comment>
<feature type="compositionally biased region" description="Basic and acidic residues" evidence="1">
    <location>
        <begin position="780"/>
        <end position="798"/>
    </location>
</feature>
<dbReference type="InParanoid" id="A0A7J6JLX0"/>
<dbReference type="CDD" id="cd00009">
    <property type="entry name" value="AAA"/>
    <property type="match status" value="1"/>
</dbReference>
<feature type="region of interest" description="Disordered" evidence="1">
    <location>
        <begin position="741"/>
        <end position="813"/>
    </location>
</feature>
<dbReference type="SMART" id="SM00382">
    <property type="entry name" value="AAA"/>
    <property type="match status" value="1"/>
</dbReference>
<dbReference type="GO" id="GO:0016887">
    <property type="term" value="F:ATP hydrolysis activity"/>
    <property type="evidence" value="ECO:0007669"/>
    <property type="project" value="InterPro"/>
</dbReference>
<feature type="compositionally biased region" description="Low complexity" evidence="1">
    <location>
        <begin position="360"/>
        <end position="371"/>
    </location>
</feature>
<evidence type="ECO:0000313" key="4">
    <source>
        <dbReference type="Proteomes" id="UP000011096"/>
    </source>
</evidence>
<feature type="compositionally biased region" description="Acidic residues" evidence="1">
    <location>
        <begin position="642"/>
        <end position="660"/>
    </location>
</feature>
<protein>
    <submittedName>
        <fullName evidence="3">ATPase family AAA domain-containing protein 5</fullName>
    </submittedName>
</protein>
<dbReference type="PANTHER" id="PTHR23389:SF21">
    <property type="entry name" value="ATPASE FAMILY AAA DOMAIN-CONTAINING PROTEIN 5"/>
    <property type="match status" value="1"/>
</dbReference>
<proteinExistence type="predicted"/>
<dbReference type="Gene3D" id="3.40.50.300">
    <property type="entry name" value="P-loop containing nucleotide triphosphate hydrolases"/>
    <property type="match status" value="1"/>
</dbReference>
<evidence type="ECO:0000259" key="2">
    <source>
        <dbReference type="SMART" id="SM00382"/>
    </source>
</evidence>
<reference evidence="3 4" key="2">
    <citation type="submission" date="2020-04" db="EMBL/GenBank/DDBJ databases">
        <title>Genome sequencing and assembly of multiple isolates from the Colletotrichum gloeosporioides species complex.</title>
        <authorList>
            <person name="Gan P."/>
            <person name="Shirasu K."/>
        </authorList>
    </citation>
    <scope>NUCLEOTIDE SEQUENCE [LARGE SCALE GENOMIC DNA]</scope>
    <source>
        <strain evidence="3 4">Nara gc5</strain>
    </source>
</reference>
<feature type="region of interest" description="Disordered" evidence="1">
    <location>
        <begin position="94"/>
        <end position="395"/>
    </location>
</feature>